<gene>
    <name evidence="1" type="ORF">EDB95_4653</name>
</gene>
<dbReference type="Proteomes" id="UP000294498">
    <property type="component" value="Unassembled WGS sequence"/>
</dbReference>
<comment type="caution">
    <text evidence="1">The sequence shown here is derived from an EMBL/GenBank/DDBJ whole genome shotgun (WGS) entry which is preliminary data.</text>
</comment>
<evidence type="ECO:0008006" key="3">
    <source>
        <dbReference type="Google" id="ProtNLM"/>
    </source>
</evidence>
<dbReference type="RefSeq" id="WP_133997928.1">
    <property type="nucleotide sequence ID" value="NZ_SODV01000002.1"/>
</dbReference>
<proteinExistence type="predicted"/>
<accession>A0A4R8DH46</accession>
<reference evidence="1 2" key="1">
    <citation type="submission" date="2019-03" db="EMBL/GenBank/DDBJ databases">
        <title>Genomic Encyclopedia of Type Strains, Phase IV (KMG-IV): sequencing the most valuable type-strain genomes for metagenomic binning, comparative biology and taxonomic classification.</title>
        <authorList>
            <person name="Goeker M."/>
        </authorList>
    </citation>
    <scope>NUCLEOTIDE SEQUENCE [LARGE SCALE GENOMIC DNA]</scope>
    <source>
        <strain evidence="1 2">DSM 100059</strain>
    </source>
</reference>
<keyword evidence="2" id="KW-1185">Reference proteome</keyword>
<organism evidence="1 2">
    <name type="scientific">Dinghuibacter silviterrae</name>
    <dbReference type="NCBI Taxonomy" id="1539049"/>
    <lineage>
        <taxon>Bacteria</taxon>
        <taxon>Pseudomonadati</taxon>
        <taxon>Bacteroidota</taxon>
        <taxon>Chitinophagia</taxon>
        <taxon>Chitinophagales</taxon>
        <taxon>Chitinophagaceae</taxon>
        <taxon>Dinghuibacter</taxon>
    </lineage>
</organism>
<protein>
    <recommendedName>
        <fullName evidence="3">Immunity protein 49 of polymorphic toxin system</fullName>
    </recommendedName>
</protein>
<evidence type="ECO:0000313" key="2">
    <source>
        <dbReference type="Proteomes" id="UP000294498"/>
    </source>
</evidence>
<sequence length="293" mass="33310">MNSTEQKVSEVTHELDEWLKKPNATDFYFNEPVAEVRKVLEEPKLLKSILVDFMSLNTWYGYHFIYNALAGAKVNGDQTNFAGNAYYTAAIAAVFAQGYAGNPPKIQFTDMTFWLAACLHARWYEESGRLIRAIDRELGTKFLKGGLNFSKAGWFIVQVANKGFGLTIDTAKFNYPKDMGVYRNVLDNWDTADTEIVDKMVSTLCDYHLSQAYFNEDNSPEFSNLEEYVYVYEVLAWLSVRDRKGLRNPGNYTHPLMQLAVNKLPDAPLPFAKMELGETILGRLKEEFPAAAL</sequence>
<dbReference type="EMBL" id="SODV01000002">
    <property type="protein sequence ID" value="TDW96817.1"/>
    <property type="molecule type" value="Genomic_DNA"/>
</dbReference>
<name>A0A4R8DH46_9BACT</name>
<dbReference type="OrthoDB" id="662456at2"/>
<dbReference type="AlphaFoldDB" id="A0A4R8DH46"/>
<evidence type="ECO:0000313" key="1">
    <source>
        <dbReference type="EMBL" id="TDW96817.1"/>
    </source>
</evidence>